<feature type="chain" id="PRO_5016747252" evidence="1">
    <location>
        <begin position="29"/>
        <end position="147"/>
    </location>
</feature>
<organism evidence="2 3">
    <name type="scientific">Roseomonas mucosa</name>
    <dbReference type="NCBI Taxonomy" id="207340"/>
    <lineage>
        <taxon>Bacteria</taxon>
        <taxon>Pseudomonadati</taxon>
        <taxon>Pseudomonadota</taxon>
        <taxon>Alphaproteobacteria</taxon>
        <taxon>Acetobacterales</taxon>
        <taxon>Roseomonadaceae</taxon>
        <taxon>Roseomonas</taxon>
    </lineage>
</organism>
<gene>
    <name evidence="2" type="ORF">NCTC13291_02762</name>
</gene>
<keyword evidence="1" id="KW-0732">Signal</keyword>
<sequence length="147" mass="15113">MARRLAGAAGRFAFPWAGAALLGLSACAAGPAPACPAGMRAATVAELFLGRNRAGAPPVGEAEWDAFLASEATPRFPDGLTVLDAAGQWRGADGRVEREASKLLVVVLPGVTAGEARARLGPLAEAYRLQFRQESVLRLLGPGCAGF</sequence>
<name>A0A379N4Q4_9PROT</name>
<proteinExistence type="predicted"/>
<dbReference type="GeneID" id="99633801"/>
<dbReference type="RefSeq" id="WP_019459519.1">
    <property type="nucleotide sequence ID" value="NZ_AP031462.1"/>
</dbReference>
<reference evidence="2 3" key="1">
    <citation type="submission" date="2018-06" db="EMBL/GenBank/DDBJ databases">
        <authorList>
            <consortium name="Pathogen Informatics"/>
            <person name="Doyle S."/>
        </authorList>
    </citation>
    <scope>NUCLEOTIDE SEQUENCE [LARGE SCALE GENOMIC DNA]</scope>
    <source>
        <strain evidence="2 3">NCTC13291</strain>
    </source>
</reference>
<dbReference type="PROSITE" id="PS51257">
    <property type="entry name" value="PROKAR_LIPOPROTEIN"/>
    <property type="match status" value="1"/>
</dbReference>
<accession>A0A379N4Q4</accession>
<evidence type="ECO:0000313" key="3">
    <source>
        <dbReference type="Proteomes" id="UP000254919"/>
    </source>
</evidence>
<evidence type="ECO:0000313" key="2">
    <source>
        <dbReference type="EMBL" id="SUE41185.1"/>
    </source>
</evidence>
<dbReference type="AlphaFoldDB" id="A0A379N4Q4"/>
<dbReference type="Proteomes" id="UP000254919">
    <property type="component" value="Unassembled WGS sequence"/>
</dbReference>
<dbReference type="InterPro" id="IPR021957">
    <property type="entry name" value="DUF3574"/>
</dbReference>
<evidence type="ECO:0000256" key="1">
    <source>
        <dbReference type="SAM" id="SignalP"/>
    </source>
</evidence>
<feature type="signal peptide" evidence="1">
    <location>
        <begin position="1"/>
        <end position="28"/>
    </location>
</feature>
<dbReference type="Pfam" id="PF12098">
    <property type="entry name" value="DUF3574"/>
    <property type="match status" value="1"/>
</dbReference>
<dbReference type="EMBL" id="UGVN01000001">
    <property type="protein sequence ID" value="SUE41185.1"/>
    <property type="molecule type" value="Genomic_DNA"/>
</dbReference>
<protein>
    <submittedName>
        <fullName evidence="2">Protein of uncharacterized function (DUF3574)</fullName>
    </submittedName>
</protein>